<dbReference type="RefSeq" id="XP_019616068.1">
    <property type="nucleotide sequence ID" value="XM_019760509.1"/>
</dbReference>
<dbReference type="InterPro" id="IPR016186">
    <property type="entry name" value="C-type_lectin-like/link_sf"/>
</dbReference>
<name>A0A6P4XVF5_BRABE</name>
<dbReference type="Pfam" id="PF00059">
    <property type="entry name" value="Lectin_C"/>
    <property type="match status" value="1"/>
</dbReference>
<evidence type="ECO:0000313" key="3">
    <source>
        <dbReference type="RefSeq" id="XP_019616068.1"/>
    </source>
</evidence>
<feature type="domain" description="C-type lectin" evidence="1">
    <location>
        <begin position="1"/>
        <end position="130"/>
    </location>
</feature>
<sequence length="133" mass="15601">MMEKVNWDTAYLRCSLKGANLASVKDGRENSFIEGLISTAPKGWEAAWLGLRDMHKHKGGLLKWKDGSPVYYTNWAPGEPNNDYIPVVGRREDCAAMYSENYRYWFFCQERKRGKWNDFQCDFRCPYVCKRPI</sequence>
<dbReference type="OrthoDB" id="418245at2759"/>
<dbReference type="Gene3D" id="3.10.100.10">
    <property type="entry name" value="Mannose-Binding Protein A, subunit A"/>
    <property type="match status" value="1"/>
</dbReference>
<dbReference type="InterPro" id="IPR050111">
    <property type="entry name" value="C-type_lectin/snaclec_domain"/>
</dbReference>
<gene>
    <name evidence="3" type="primary">LOC109463655</name>
</gene>
<evidence type="ECO:0000313" key="2">
    <source>
        <dbReference type="Proteomes" id="UP000515135"/>
    </source>
</evidence>
<organism evidence="2 3">
    <name type="scientific">Branchiostoma belcheri</name>
    <name type="common">Amphioxus</name>
    <dbReference type="NCBI Taxonomy" id="7741"/>
    <lineage>
        <taxon>Eukaryota</taxon>
        <taxon>Metazoa</taxon>
        <taxon>Chordata</taxon>
        <taxon>Cephalochordata</taxon>
        <taxon>Leptocardii</taxon>
        <taxon>Amphioxiformes</taxon>
        <taxon>Branchiostomatidae</taxon>
        <taxon>Branchiostoma</taxon>
    </lineage>
</organism>
<evidence type="ECO:0000259" key="1">
    <source>
        <dbReference type="PROSITE" id="PS50041"/>
    </source>
</evidence>
<dbReference type="CDD" id="cd00037">
    <property type="entry name" value="CLECT"/>
    <property type="match status" value="1"/>
</dbReference>
<dbReference type="InterPro" id="IPR016187">
    <property type="entry name" value="CTDL_fold"/>
</dbReference>
<reference evidence="3" key="1">
    <citation type="submission" date="2025-08" db="UniProtKB">
        <authorList>
            <consortium name="RefSeq"/>
        </authorList>
    </citation>
    <scope>IDENTIFICATION</scope>
    <source>
        <tissue evidence="3">Gonad</tissue>
    </source>
</reference>
<dbReference type="GeneID" id="109463655"/>
<dbReference type="InterPro" id="IPR001304">
    <property type="entry name" value="C-type_lectin-like"/>
</dbReference>
<dbReference type="SUPFAM" id="SSF56436">
    <property type="entry name" value="C-type lectin-like"/>
    <property type="match status" value="1"/>
</dbReference>
<protein>
    <submittedName>
        <fullName evidence="3">Ladderlectin-like</fullName>
    </submittedName>
</protein>
<dbReference type="KEGG" id="bbel:109463655"/>
<proteinExistence type="predicted"/>
<dbReference type="SMART" id="SM00034">
    <property type="entry name" value="CLECT"/>
    <property type="match status" value="1"/>
</dbReference>
<accession>A0A6P4XVF5</accession>
<keyword evidence="2" id="KW-1185">Reference proteome</keyword>
<dbReference type="AlphaFoldDB" id="A0A6P4XVF5"/>
<dbReference type="Proteomes" id="UP000515135">
    <property type="component" value="Unplaced"/>
</dbReference>
<dbReference type="PANTHER" id="PTHR22803">
    <property type="entry name" value="MANNOSE, PHOSPHOLIPASE, LECTIN RECEPTOR RELATED"/>
    <property type="match status" value="1"/>
</dbReference>
<dbReference type="PROSITE" id="PS50041">
    <property type="entry name" value="C_TYPE_LECTIN_2"/>
    <property type="match status" value="1"/>
</dbReference>